<evidence type="ECO:0000256" key="9">
    <source>
        <dbReference type="RuleBase" id="RU004135"/>
    </source>
</evidence>
<dbReference type="GO" id="GO:0008360">
    <property type="term" value="P:regulation of cell shape"/>
    <property type="evidence" value="ECO:0007669"/>
    <property type="project" value="UniProtKB-KW"/>
</dbReference>
<dbReference type="Pfam" id="PF08245">
    <property type="entry name" value="Mur_ligase_M"/>
    <property type="match status" value="1"/>
</dbReference>
<organism evidence="12 13">
    <name type="scientific">SAR86 cluster bacterium</name>
    <dbReference type="NCBI Taxonomy" id="2030880"/>
    <lineage>
        <taxon>Bacteria</taxon>
        <taxon>Pseudomonadati</taxon>
        <taxon>Pseudomonadota</taxon>
        <taxon>Gammaproteobacteria</taxon>
        <taxon>SAR86 cluster</taxon>
    </lineage>
</organism>
<keyword evidence="6 9" id="KW-0133">Cell shape</keyword>
<evidence type="ECO:0000256" key="4">
    <source>
        <dbReference type="ARBA" id="ARBA00022741"/>
    </source>
</evidence>
<dbReference type="AlphaFoldDB" id="A0A520N1L1"/>
<evidence type="ECO:0000256" key="1">
    <source>
        <dbReference type="ARBA" id="ARBA00005898"/>
    </source>
</evidence>
<evidence type="ECO:0000256" key="2">
    <source>
        <dbReference type="ARBA" id="ARBA00022490"/>
    </source>
</evidence>
<evidence type="ECO:0000256" key="8">
    <source>
        <dbReference type="ARBA" id="ARBA00023316"/>
    </source>
</evidence>
<reference evidence="12 13" key="1">
    <citation type="submission" date="2019-02" db="EMBL/GenBank/DDBJ databases">
        <title>Prokaryotic population dynamics and viral predation in marine succession experiment using metagenomics: the confinement effect.</title>
        <authorList>
            <person name="Haro-Moreno J.M."/>
            <person name="Rodriguez-Valera F."/>
            <person name="Lopez-Perez M."/>
        </authorList>
    </citation>
    <scope>NUCLEOTIDE SEQUENCE [LARGE SCALE GENOMIC DNA]</scope>
    <source>
        <strain evidence="12">MED-G159</strain>
    </source>
</reference>
<evidence type="ECO:0000259" key="11">
    <source>
        <dbReference type="Pfam" id="PF08245"/>
    </source>
</evidence>
<keyword evidence="3" id="KW-0436">Ligase</keyword>
<dbReference type="GO" id="GO:0004326">
    <property type="term" value="F:tetrahydrofolylpolyglutamate synthase activity"/>
    <property type="evidence" value="ECO:0007669"/>
    <property type="project" value="InterPro"/>
</dbReference>
<feature type="domain" description="Mur ligase central" evidence="11">
    <location>
        <begin position="91"/>
        <end position="288"/>
    </location>
</feature>
<dbReference type="Gene3D" id="3.40.1190.10">
    <property type="entry name" value="Mur-like, catalytic domain"/>
    <property type="match status" value="1"/>
</dbReference>
<keyword evidence="8 9" id="KW-0961">Cell wall biogenesis/degradation</keyword>
<protein>
    <submittedName>
        <fullName evidence="12">UDP-N-acetylmuramyl-tripeptide synthetase</fullName>
    </submittedName>
</protein>
<dbReference type="PANTHER" id="PTHR23135:SF4">
    <property type="entry name" value="UDP-N-ACETYLMURAMOYL-L-ALANYL-D-GLUTAMATE--2,6-DIAMINOPIMELATE LIGASE MURE HOMOLOG, CHLOROPLASTIC"/>
    <property type="match status" value="1"/>
</dbReference>
<keyword evidence="4" id="KW-0547">Nucleotide-binding</keyword>
<dbReference type="PROSITE" id="PS01011">
    <property type="entry name" value="FOLYLPOLYGLU_SYNT_1"/>
    <property type="match status" value="1"/>
</dbReference>
<sequence>MNSIKKFINLKNRFVDHSEDIRDGDTFVSIKNGYSNLSAELIEKANYILLTSPGPSESNKFVNISELKEKYIKDIEEIYGLKENHFNKFFVTGTNGKTSTIHFLRQILNFSESSCASTGTLGRFINNKFYGSQRLTTETPIFIRNFLRECEKNSVQNILFEASSIGIEEKRLSGLSIDHAALSNISRDHLNYHGNIENYVDAKMKLVESCKQTFTYVKQDQLSERIKNSFKGNALYSISIDDPKSDISINVKKIFKDGIIEFTAETPWGNFQNGVKLFAEYNLLNLFLGLPFFLSCSKNIDLFSNSLNTLRLPNGRMQLFEKNEKRIFVDFAHTPDAIKKTLINIKKTKPRGLILVLGAGGDQDQGKRAEMGEIAENYADYLIVTSDNPRFEDPDEISKMITSKISKDFNFEIENDRGKAIMKAFKTLKEYEVLVIAGKGHEDYQIVGNNKEYFSDVEEVRKCLELLD</sequence>
<dbReference type="GO" id="GO:0071555">
    <property type="term" value="P:cell wall organization"/>
    <property type="evidence" value="ECO:0007669"/>
    <property type="project" value="UniProtKB-KW"/>
</dbReference>
<evidence type="ECO:0000259" key="10">
    <source>
        <dbReference type="Pfam" id="PF02875"/>
    </source>
</evidence>
<gene>
    <name evidence="12" type="primary">murE</name>
    <name evidence="12" type="ORF">EVA92_00895</name>
</gene>
<evidence type="ECO:0000256" key="6">
    <source>
        <dbReference type="ARBA" id="ARBA00022960"/>
    </source>
</evidence>
<keyword evidence="5" id="KW-0067">ATP-binding</keyword>
<keyword evidence="9" id="KW-0131">Cell cycle</keyword>
<comment type="caution">
    <text evidence="12">The sequence shown here is derived from an EMBL/GenBank/DDBJ whole genome shotgun (WGS) entry which is preliminary data.</text>
</comment>
<dbReference type="InterPro" id="IPR036615">
    <property type="entry name" value="Mur_ligase_C_dom_sf"/>
</dbReference>
<dbReference type="NCBIfam" id="TIGR01085">
    <property type="entry name" value="murE"/>
    <property type="match status" value="1"/>
</dbReference>
<dbReference type="Gene3D" id="3.90.190.20">
    <property type="entry name" value="Mur ligase, C-terminal domain"/>
    <property type="match status" value="1"/>
</dbReference>
<dbReference type="SUPFAM" id="SSF53623">
    <property type="entry name" value="MurD-like peptide ligases, catalytic domain"/>
    <property type="match status" value="1"/>
</dbReference>
<comment type="pathway">
    <text evidence="9">Cell wall biogenesis; peptidoglycan biosynthesis.</text>
</comment>
<evidence type="ECO:0000256" key="5">
    <source>
        <dbReference type="ARBA" id="ARBA00022840"/>
    </source>
</evidence>
<dbReference type="EMBL" id="SHBE01000001">
    <property type="protein sequence ID" value="RZO27333.1"/>
    <property type="molecule type" value="Genomic_DNA"/>
</dbReference>
<dbReference type="InterPro" id="IPR005761">
    <property type="entry name" value="UDP-N-AcMur-Glu-dNH2Pim_ligase"/>
</dbReference>
<name>A0A520N1L1_9GAMM</name>
<feature type="domain" description="Mur ligase C-terminal" evidence="10">
    <location>
        <begin position="315"/>
        <end position="440"/>
    </location>
</feature>
<keyword evidence="9" id="KW-0132">Cell division</keyword>
<evidence type="ECO:0000313" key="12">
    <source>
        <dbReference type="EMBL" id="RZO27333.1"/>
    </source>
</evidence>
<dbReference type="GO" id="GO:0005737">
    <property type="term" value="C:cytoplasm"/>
    <property type="evidence" value="ECO:0007669"/>
    <property type="project" value="UniProtKB-SubCell"/>
</dbReference>
<dbReference type="GO" id="GO:0051301">
    <property type="term" value="P:cell division"/>
    <property type="evidence" value="ECO:0007669"/>
    <property type="project" value="UniProtKB-KW"/>
</dbReference>
<keyword evidence="7 9" id="KW-0573">Peptidoglycan synthesis</keyword>
<dbReference type="Proteomes" id="UP000315825">
    <property type="component" value="Unassembled WGS sequence"/>
</dbReference>
<dbReference type="SUPFAM" id="SSF53244">
    <property type="entry name" value="MurD-like peptide ligases, peptide-binding domain"/>
    <property type="match status" value="1"/>
</dbReference>
<comment type="subcellular location">
    <subcellularLocation>
        <location evidence="9">Cytoplasm</location>
    </subcellularLocation>
</comment>
<dbReference type="InterPro" id="IPR036565">
    <property type="entry name" value="Mur-like_cat_sf"/>
</dbReference>
<dbReference type="GO" id="GO:0009252">
    <property type="term" value="P:peptidoglycan biosynthetic process"/>
    <property type="evidence" value="ECO:0007669"/>
    <property type="project" value="UniProtKB-UniPathway"/>
</dbReference>
<comment type="similarity">
    <text evidence="1">Belongs to the MurCDEF family. MurE subfamily.</text>
</comment>
<accession>A0A520N1L1</accession>
<dbReference type="Pfam" id="PF02875">
    <property type="entry name" value="Mur_ligase_C"/>
    <property type="match status" value="1"/>
</dbReference>
<dbReference type="InterPro" id="IPR013221">
    <property type="entry name" value="Mur_ligase_cen"/>
</dbReference>
<evidence type="ECO:0000256" key="3">
    <source>
        <dbReference type="ARBA" id="ARBA00022598"/>
    </source>
</evidence>
<evidence type="ECO:0000256" key="7">
    <source>
        <dbReference type="ARBA" id="ARBA00022984"/>
    </source>
</evidence>
<dbReference type="InterPro" id="IPR004101">
    <property type="entry name" value="Mur_ligase_C"/>
</dbReference>
<dbReference type="PANTHER" id="PTHR23135">
    <property type="entry name" value="MUR LIGASE FAMILY MEMBER"/>
    <property type="match status" value="1"/>
</dbReference>
<dbReference type="InterPro" id="IPR018109">
    <property type="entry name" value="Folylpolyglutamate_synth_CS"/>
</dbReference>
<proteinExistence type="inferred from homology"/>
<dbReference type="GO" id="GO:0005524">
    <property type="term" value="F:ATP binding"/>
    <property type="evidence" value="ECO:0007669"/>
    <property type="project" value="UniProtKB-KW"/>
</dbReference>
<evidence type="ECO:0000313" key="13">
    <source>
        <dbReference type="Proteomes" id="UP000315825"/>
    </source>
</evidence>
<keyword evidence="2" id="KW-0963">Cytoplasm</keyword>
<dbReference type="UniPathway" id="UPA00219"/>